<sequence>MNLFRCLSAAHISTLFLVFVVSACTSTKQESDQLNSKTYTSISTSTGVPGGVAQQVTVITAVVKEIDYNQRKVTLDDKQGNLKTIQVGPEAVNFDQVQVGDLVALEVIEELVVFLSEQAPSEKSADGGMIAMAAKGEKPLVLMGGTTDIISTVVAIDLEAHSVTLRFEDGTERVLGVRADVELNDSQVGKTVVMRATAAMAIAVEKPESE</sequence>
<proteinExistence type="predicted"/>
<protein>
    <recommendedName>
        <fullName evidence="4">DUF5666 domain-containing protein</fullName>
    </recommendedName>
</protein>
<evidence type="ECO:0000313" key="3">
    <source>
        <dbReference type="Proteomes" id="UP000235116"/>
    </source>
</evidence>
<dbReference type="AlphaFoldDB" id="A0A2K9LIP9"/>
<feature type="chain" id="PRO_5014603729" description="DUF5666 domain-containing protein" evidence="1">
    <location>
        <begin position="24"/>
        <end position="210"/>
    </location>
</feature>
<accession>A0A2K9LIP9</accession>
<feature type="signal peptide" evidence="1">
    <location>
        <begin position="1"/>
        <end position="23"/>
    </location>
</feature>
<evidence type="ECO:0000313" key="2">
    <source>
        <dbReference type="EMBL" id="AUM12120.1"/>
    </source>
</evidence>
<keyword evidence="3" id="KW-1185">Reference proteome</keyword>
<name>A0A2K9LIP9_9GAMM</name>
<dbReference type="KEGG" id="kak:Kalk_06715"/>
<dbReference type="EMBL" id="CP022684">
    <property type="protein sequence ID" value="AUM12120.1"/>
    <property type="molecule type" value="Genomic_DNA"/>
</dbReference>
<dbReference type="RefSeq" id="WP_101893456.1">
    <property type="nucleotide sequence ID" value="NZ_CP022684.1"/>
</dbReference>
<evidence type="ECO:0000256" key="1">
    <source>
        <dbReference type="SAM" id="SignalP"/>
    </source>
</evidence>
<reference evidence="3" key="1">
    <citation type="submission" date="2017-08" db="EMBL/GenBank/DDBJ databases">
        <title>Direct submision.</title>
        <authorList>
            <person name="Kim S.-J."/>
            <person name="Rhee S.-K."/>
        </authorList>
    </citation>
    <scope>NUCLEOTIDE SEQUENCE [LARGE SCALE GENOMIC DNA]</scope>
    <source>
        <strain evidence="3">GI5</strain>
    </source>
</reference>
<dbReference type="PROSITE" id="PS51257">
    <property type="entry name" value="PROKAR_LIPOPROTEIN"/>
    <property type="match status" value="1"/>
</dbReference>
<evidence type="ECO:0008006" key="4">
    <source>
        <dbReference type="Google" id="ProtNLM"/>
    </source>
</evidence>
<gene>
    <name evidence="2" type="ORF">Kalk_06715</name>
</gene>
<keyword evidence="1" id="KW-0732">Signal</keyword>
<organism evidence="2 3">
    <name type="scientific">Ketobacter alkanivorans</name>
    <dbReference type="NCBI Taxonomy" id="1917421"/>
    <lineage>
        <taxon>Bacteria</taxon>
        <taxon>Pseudomonadati</taxon>
        <taxon>Pseudomonadota</taxon>
        <taxon>Gammaproteobacteria</taxon>
        <taxon>Pseudomonadales</taxon>
        <taxon>Ketobacteraceae</taxon>
        <taxon>Ketobacter</taxon>
    </lineage>
</organism>
<dbReference type="OrthoDB" id="6868511at2"/>
<dbReference type="Proteomes" id="UP000235116">
    <property type="component" value="Chromosome"/>
</dbReference>